<reference evidence="3 4" key="1">
    <citation type="submission" date="2019-10" db="EMBL/GenBank/DDBJ databases">
        <title>Genome sequencing of Lactobacillus manihotivorans.</title>
        <authorList>
            <person name="Kim K."/>
        </authorList>
    </citation>
    <scope>NUCLEOTIDE SEQUENCE [LARGE SCALE GENOMIC DNA]</scope>
    <source>
        <strain evidence="3 4">LM010</strain>
        <plasmid evidence="3 4">unnamed1</plasmid>
    </source>
</reference>
<name>A0A5P8JUX0_9LACO</name>
<gene>
    <name evidence="3" type="ORF">LM010_16905</name>
</gene>
<feature type="region of interest" description="Disordered" evidence="2">
    <location>
        <begin position="48"/>
        <end position="68"/>
    </location>
</feature>
<dbReference type="EMBL" id="CP045069">
    <property type="protein sequence ID" value="QFQ93097.1"/>
    <property type="molecule type" value="Genomic_DNA"/>
</dbReference>
<protein>
    <submittedName>
        <fullName evidence="3">Uncharacterized protein</fullName>
    </submittedName>
</protein>
<keyword evidence="3" id="KW-0614">Plasmid</keyword>
<organism evidence="3 4">
    <name type="scientific">Lacticaseibacillus manihotivorans</name>
    <dbReference type="NCBI Taxonomy" id="88233"/>
    <lineage>
        <taxon>Bacteria</taxon>
        <taxon>Bacillati</taxon>
        <taxon>Bacillota</taxon>
        <taxon>Bacilli</taxon>
        <taxon>Lactobacillales</taxon>
        <taxon>Lactobacillaceae</taxon>
        <taxon>Lacticaseibacillus</taxon>
    </lineage>
</organism>
<sequence length="68" mass="7288">MNKNSTTETKRHYKMYKAGSKWMTAAIITFGTGLIVLGGTATQSVAADTTTAPTEKTSQCTSPCQVDR</sequence>
<keyword evidence="1" id="KW-0732">Signal</keyword>
<dbReference type="AlphaFoldDB" id="A0A5P8JUX0"/>
<evidence type="ECO:0000313" key="4">
    <source>
        <dbReference type="Proteomes" id="UP000388452"/>
    </source>
</evidence>
<evidence type="ECO:0000313" key="3">
    <source>
        <dbReference type="EMBL" id="QFQ93097.1"/>
    </source>
</evidence>
<evidence type="ECO:0000256" key="2">
    <source>
        <dbReference type="SAM" id="MobiDB-lite"/>
    </source>
</evidence>
<dbReference type="Pfam" id="PF19258">
    <property type="entry name" value="KxYKxGKxW_sig"/>
    <property type="match status" value="1"/>
</dbReference>
<dbReference type="Proteomes" id="UP000388452">
    <property type="component" value="Plasmid unnamed1"/>
</dbReference>
<geneLocation type="plasmid" evidence="3 4">
    <name>unnamed1</name>
</geneLocation>
<accession>A0A5P8JUX0</accession>
<dbReference type="NCBIfam" id="TIGR03715">
    <property type="entry name" value="KxYKxGKxW"/>
    <property type="match status" value="1"/>
</dbReference>
<proteinExistence type="predicted"/>
<evidence type="ECO:0000256" key="1">
    <source>
        <dbReference type="ARBA" id="ARBA00022729"/>
    </source>
</evidence>
<dbReference type="InterPro" id="IPR022263">
    <property type="entry name" value="KxYKxGKxW"/>
</dbReference>